<accession>A0A1J4SBY7</accession>
<keyword evidence="4" id="KW-0808">Transferase</keyword>
<proteinExistence type="predicted"/>
<reference evidence="7 8" key="1">
    <citation type="journal article" date="2016" name="Environ. Microbiol.">
        <title>Genomic resolution of a cold subsurface aquifer community provides metabolic insights for novel microbes adapted to high CO concentrations.</title>
        <authorList>
            <person name="Probst A.J."/>
            <person name="Castelle C.J."/>
            <person name="Singh A."/>
            <person name="Brown C.T."/>
            <person name="Anantharaman K."/>
            <person name="Sharon I."/>
            <person name="Hug L.A."/>
            <person name="Burstein D."/>
            <person name="Emerson J.B."/>
            <person name="Thomas B.C."/>
            <person name="Banfield J.F."/>
        </authorList>
    </citation>
    <scope>NUCLEOTIDE SEQUENCE [LARGE SCALE GENOMIC DNA]</scope>
    <source>
        <strain evidence="7">CG1_02_38_46</strain>
    </source>
</reference>
<evidence type="ECO:0000313" key="7">
    <source>
        <dbReference type="EMBL" id="OIN96907.1"/>
    </source>
</evidence>
<keyword evidence="5" id="KW-0472">Membrane</keyword>
<organism evidence="7 8">
    <name type="scientific">Candidatus Desantisbacteria bacterium CG1_02_38_46</name>
    <dbReference type="NCBI Taxonomy" id="1817893"/>
    <lineage>
        <taxon>Bacteria</taxon>
        <taxon>Candidatus Desantisiibacteriota</taxon>
    </lineage>
</organism>
<gene>
    <name evidence="7" type="ORF">AUJ66_04960</name>
</gene>
<evidence type="ECO:0000256" key="2">
    <source>
        <dbReference type="ARBA" id="ARBA00022475"/>
    </source>
</evidence>
<evidence type="ECO:0000256" key="1">
    <source>
        <dbReference type="ARBA" id="ARBA00004533"/>
    </source>
</evidence>
<sequence>MFNVFLIILEKLLTAFLVILPQKFALYLGARFGGSFLFLVKFTRYHNYMTNNVKITFGKKFNERERCQIVKSSIEKMCKSLVEVFRFPILNKENLRKKVQFVGIEHLDTALAQNRGVILVTAHFGNWELLGVSLSLTGHSLATVIQVQSNPVANNFLNHRRESKGIKVISRYVDLRVLVKLLKQNYVFGMLVDQHGESKKVFGTFFGHKVSLPEGPAVLSVLVGSPIIPVFIIRNPDDTHCIIIEPPLNLESLKEQDRDKKIAIISQMVSDVLEKYISLYPDHWNWMYNRWDKLKSEK</sequence>
<comment type="caution">
    <text evidence="7">The sequence shown here is derived from an EMBL/GenBank/DDBJ whole genome shotgun (WGS) entry which is preliminary data.</text>
</comment>
<evidence type="ECO:0000256" key="6">
    <source>
        <dbReference type="ARBA" id="ARBA00023315"/>
    </source>
</evidence>
<keyword evidence="6" id="KW-0012">Acyltransferase</keyword>
<dbReference type="GO" id="GO:0016746">
    <property type="term" value="F:acyltransferase activity"/>
    <property type="evidence" value="ECO:0007669"/>
    <property type="project" value="UniProtKB-KW"/>
</dbReference>
<dbReference type="PANTHER" id="PTHR30606:SF10">
    <property type="entry name" value="PHOSPHATIDYLINOSITOL MANNOSIDE ACYLTRANSFERASE"/>
    <property type="match status" value="1"/>
</dbReference>
<evidence type="ECO:0000256" key="5">
    <source>
        <dbReference type="ARBA" id="ARBA00023136"/>
    </source>
</evidence>
<dbReference type="CDD" id="cd07984">
    <property type="entry name" value="LPLAT_LABLAT-like"/>
    <property type="match status" value="1"/>
</dbReference>
<dbReference type="Proteomes" id="UP000182278">
    <property type="component" value="Unassembled WGS sequence"/>
</dbReference>
<name>A0A1J4SBY7_9BACT</name>
<protein>
    <recommendedName>
        <fullName evidence="9">Lipid A biosynthesis acyltransferase</fullName>
    </recommendedName>
</protein>
<comment type="subcellular location">
    <subcellularLocation>
        <location evidence="1">Cell inner membrane</location>
    </subcellularLocation>
</comment>
<keyword evidence="2" id="KW-1003">Cell membrane</keyword>
<dbReference type="GO" id="GO:0009247">
    <property type="term" value="P:glycolipid biosynthetic process"/>
    <property type="evidence" value="ECO:0007669"/>
    <property type="project" value="UniProtKB-ARBA"/>
</dbReference>
<evidence type="ECO:0000313" key="8">
    <source>
        <dbReference type="Proteomes" id="UP000182278"/>
    </source>
</evidence>
<keyword evidence="3" id="KW-0997">Cell inner membrane</keyword>
<dbReference type="PANTHER" id="PTHR30606">
    <property type="entry name" value="LIPID A BIOSYNTHESIS LAUROYL ACYLTRANSFERASE"/>
    <property type="match status" value="1"/>
</dbReference>
<evidence type="ECO:0000256" key="4">
    <source>
        <dbReference type="ARBA" id="ARBA00022679"/>
    </source>
</evidence>
<dbReference type="STRING" id="1817893.AUJ66_04960"/>
<evidence type="ECO:0000256" key="3">
    <source>
        <dbReference type="ARBA" id="ARBA00022519"/>
    </source>
</evidence>
<dbReference type="AlphaFoldDB" id="A0A1J4SBY7"/>
<dbReference type="InterPro" id="IPR004960">
    <property type="entry name" value="LipA_acyltrans"/>
</dbReference>
<dbReference type="EMBL" id="MNUO01000072">
    <property type="protein sequence ID" value="OIN96907.1"/>
    <property type="molecule type" value="Genomic_DNA"/>
</dbReference>
<dbReference type="GO" id="GO:0005886">
    <property type="term" value="C:plasma membrane"/>
    <property type="evidence" value="ECO:0007669"/>
    <property type="project" value="UniProtKB-SubCell"/>
</dbReference>
<dbReference type="Pfam" id="PF03279">
    <property type="entry name" value="Lip_A_acyltrans"/>
    <property type="match status" value="1"/>
</dbReference>
<evidence type="ECO:0008006" key="9">
    <source>
        <dbReference type="Google" id="ProtNLM"/>
    </source>
</evidence>